<reference evidence="6" key="1">
    <citation type="submission" date="2022-11" db="EMBL/GenBank/DDBJ databases">
        <title>Minimal conservation of predation-associated metabolite biosynthetic gene clusters underscores biosynthetic potential of Myxococcota including descriptions for ten novel species: Archangium lansinium sp. nov., Myxococcus landrumus sp. nov., Nannocystis bai.</title>
        <authorList>
            <person name="Ahearne A."/>
            <person name="Stevens C."/>
            <person name="Dowd S."/>
        </authorList>
    </citation>
    <scope>NUCLEOTIDE SEQUENCE</scope>
    <source>
        <strain evidence="6">Fl3</strain>
    </source>
</reference>
<dbReference type="PRINTS" id="PR01179">
    <property type="entry name" value="ODADCRBXLASE"/>
</dbReference>
<dbReference type="SUPFAM" id="SSF51419">
    <property type="entry name" value="PLP-binding barrel"/>
    <property type="match status" value="1"/>
</dbReference>
<gene>
    <name evidence="6" type="ORF">O0S08_21225</name>
</gene>
<evidence type="ECO:0000256" key="3">
    <source>
        <dbReference type="RuleBase" id="RU003737"/>
    </source>
</evidence>
<evidence type="ECO:0000259" key="4">
    <source>
        <dbReference type="Pfam" id="PF00278"/>
    </source>
</evidence>
<dbReference type="InterPro" id="IPR000183">
    <property type="entry name" value="Orn/DAP/Arg_de-COase"/>
</dbReference>
<name>A0ABY7HHY3_9BACT</name>
<dbReference type="InterPro" id="IPR022657">
    <property type="entry name" value="De-COase2_CS"/>
</dbReference>
<keyword evidence="7" id="KW-1185">Reference proteome</keyword>
<dbReference type="InterPro" id="IPR022643">
    <property type="entry name" value="De-COase2_C"/>
</dbReference>
<dbReference type="Pfam" id="PF02784">
    <property type="entry name" value="Orn_Arg_deC_N"/>
    <property type="match status" value="1"/>
</dbReference>
<feature type="domain" description="Orn/DAP/Arg decarboxylase 2 C-terminal" evidence="4">
    <location>
        <begin position="285"/>
        <end position="376"/>
    </location>
</feature>
<comment type="cofactor">
    <cofactor evidence="1">
        <name>pyridoxal 5'-phosphate</name>
        <dbReference type="ChEBI" id="CHEBI:597326"/>
    </cofactor>
</comment>
<dbReference type="InterPro" id="IPR022644">
    <property type="entry name" value="De-COase2_N"/>
</dbReference>
<keyword evidence="2" id="KW-0663">Pyridoxal phosphate</keyword>
<dbReference type="RefSeq" id="WP_269041023.1">
    <property type="nucleotide sequence ID" value="NZ_CP114040.1"/>
</dbReference>
<dbReference type="SUPFAM" id="SSF50621">
    <property type="entry name" value="Alanine racemase C-terminal domain-like"/>
    <property type="match status" value="1"/>
</dbReference>
<evidence type="ECO:0000259" key="5">
    <source>
        <dbReference type="Pfam" id="PF02784"/>
    </source>
</evidence>
<proteinExistence type="inferred from homology"/>
<accession>A0ABY7HHY3</accession>
<evidence type="ECO:0000256" key="1">
    <source>
        <dbReference type="ARBA" id="ARBA00001933"/>
    </source>
</evidence>
<dbReference type="PROSITE" id="PS00879">
    <property type="entry name" value="ODR_DC_2_2"/>
    <property type="match status" value="1"/>
</dbReference>
<dbReference type="Gene3D" id="2.40.37.10">
    <property type="entry name" value="Lyase, Ornithine Decarboxylase, Chain A, domain 1"/>
    <property type="match status" value="1"/>
</dbReference>
<organism evidence="6 7">
    <name type="scientific">Nannocystis punicea</name>
    <dbReference type="NCBI Taxonomy" id="2995304"/>
    <lineage>
        <taxon>Bacteria</taxon>
        <taxon>Pseudomonadati</taxon>
        <taxon>Myxococcota</taxon>
        <taxon>Polyangia</taxon>
        <taxon>Nannocystales</taxon>
        <taxon>Nannocystaceae</taxon>
        <taxon>Nannocystis</taxon>
    </lineage>
</organism>
<sequence>MPIAVDARPAPEQLAEAFRRVRAAGHADEPAVLVHDLDRLRAKLADVAAAFAGPRALHTVAIKANPLVGVLRVAVAAGAGLEAASIEEVHLALRAGCSPDRIVFDSPVKTEAELAEALRMGLRINADNFAEIERIAALHTPACASRIGLRINPELAEAAIALTSVGHRGSRFGVPLSQHSAIVEAFARHRFLTGLHVHIGSQGVTIPELVDGVARVWQLRRELVAVRPVPLDMFDLGGGLPAQYRDDAPRLTPTAYAAALRAAVPDLFRGDVQLVTEFGRSILADCGFVVSRVEVVKPGPVAGLHVGADLFVRRVYRPHEWHHDFLAIGRDGLPLAGDPVATTLAGPLCFGGDVLARDLPLPALAPGDHVLIRDTGAYTLSMWSRYCSRAIPAALGLDGDAVTVLRPRDTIADVVAFWGG</sequence>
<dbReference type="InterPro" id="IPR029066">
    <property type="entry name" value="PLP-binding_barrel"/>
</dbReference>
<dbReference type="PANTHER" id="PTHR43727:SF3">
    <property type="entry name" value="GROUP IV DECARBOXYLASE"/>
    <property type="match status" value="1"/>
</dbReference>
<dbReference type="Pfam" id="PF00278">
    <property type="entry name" value="Orn_DAP_Arg_deC"/>
    <property type="match status" value="1"/>
</dbReference>
<dbReference type="PRINTS" id="PR01182">
    <property type="entry name" value="ORNDCRBXLASE"/>
</dbReference>
<dbReference type="EMBL" id="CP114040">
    <property type="protein sequence ID" value="WAS98665.1"/>
    <property type="molecule type" value="Genomic_DNA"/>
</dbReference>
<dbReference type="Gene3D" id="3.20.20.10">
    <property type="entry name" value="Alanine racemase"/>
    <property type="match status" value="1"/>
</dbReference>
<dbReference type="InterPro" id="IPR009006">
    <property type="entry name" value="Ala_racemase/Decarboxylase_C"/>
</dbReference>
<dbReference type="PANTHER" id="PTHR43727">
    <property type="entry name" value="DIAMINOPIMELATE DECARBOXYLASE"/>
    <property type="match status" value="1"/>
</dbReference>
<comment type="similarity">
    <text evidence="3">Belongs to the Orn/Lys/Arg decarboxylase class-II family.</text>
</comment>
<feature type="domain" description="Orn/DAP/Arg decarboxylase 2 N-terminal" evidence="5">
    <location>
        <begin position="38"/>
        <end position="283"/>
    </location>
</feature>
<evidence type="ECO:0000313" key="6">
    <source>
        <dbReference type="EMBL" id="WAS98665.1"/>
    </source>
</evidence>
<dbReference type="InterPro" id="IPR002433">
    <property type="entry name" value="Orn_de-COase"/>
</dbReference>
<evidence type="ECO:0000313" key="7">
    <source>
        <dbReference type="Proteomes" id="UP001164459"/>
    </source>
</evidence>
<dbReference type="Proteomes" id="UP001164459">
    <property type="component" value="Chromosome"/>
</dbReference>
<protein>
    <submittedName>
        <fullName evidence="6">Diaminopimelate decarboxylase</fullName>
    </submittedName>
</protein>
<evidence type="ECO:0000256" key="2">
    <source>
        <dbReference type="ARBA" id="ARBA00022898"/>
    </source>
</evidence>